<sequence length="165" mass="19044">MKTLNQFASRYEQQTAQGINQTREQEARDFQKFNSAGMKLESHVQDVEHETHELEKEVGAFEEAYNKRVRFEDERFQQASNVMAQAQNKELDLQTQITALKEQMETFSTTQPAAASTGPKSSFVTTENIATQIKRIFPQADLTNNDWNQPTNEFPPFMDFKILLC</sequence>
<dbReference type="Proteomes" id="UP000002605">
    <property type="component" value="Chromosome 3"/>
</dbReference>
<feature type="coiled-coil region" evidence="1">
    <location>
        <begin position="44"/>
        <end position="103"/>
    </location>
</feature>
<protein>
    <submittedName>
        <fullName evidence="3">Retrotransposon-related protein, putative</fullName>
    </submittedName>
</protein>
<dbReference type="AlphaFoldDB" id="B9WCY9"/>
<dbReference type="VEuPathDB" id="FungiDB:CD36_80050"/>
<evidence type="ECO:0000313" key="2">
    <source>
        <dbReference type="CGD" id="CAL0000168627"/>
    </source>
</evidence>
<dbReference type="RefSeq" id="XP_002418956.1">
    <property type="nucleotide sequence ID" value="XM_002418911.1"/>
</dbReference>
<evidence type="ECO:0000313" key="3">
    <source>
        <dbReference type="EMBL" id="CAX42538.1"/>
    </source>
</evidence>
<evidence type="ECO:0000313" key="4">
    <source>
        <dbReference type="Proteomes" id="UP000002605"/>
    </source>
</evidence>
<dbReference type="EMBL" id="FM992690">
    <property type="protein sequence ID" value="CAX42538.1"/>
    <property type="molecule type" value="Genomic_DNA"/>
</dbReference>
<accession>B9WCY9</accession>
<keyword evidence="1" id="KW-0175">Coiled coil</keyword>
<dbReference type="CGD" id="CAL0000168627">
    <property type="gene designation" value="Cd36_80050"/>
</dbReference>
<keyword evidence="4" id="KW-1185">Reference proteome</keyword>
<organism evidence="3 4">
    <name type="scientific">Candida dubliniensis (strain CD36 / ATCC MYA-646 / CBS 7987 / NCPF 3949 / NRRL Y-17841)</name>
    <name type="common">Yeast</name>
    <dbReference type="NCBI Taxonomy" id="573826"/>
    <lineage>
        <taxon>Eukaryota</taxon>
        <taxon>Fungi</taxon>
        <taxon>Dikarya</taxon>
        <taxon>Ascomycota</taxon>
        <taxon>Saccharomycotina</taxon>
        <taxon>Pichiomycetes</taxon>
        <taxon>Debaryomycetaceae</taxon>
        <taxon>Candida/Lodderomyces clade</taxon>
        <taxon>Candida</taxon>
    </lineage>
</organism>
<dbReference type="GeneID" id="8046738"/>
<dbReference type="HOGENOM" id="CLU_1610533_0_0_1"/>
<name>B9WCY9_CANDC</name>
<evidence type="ECO:0000256" key="1">
    <source>
        <dbReference type="SAM" id="Coils"/>
    </source>
</evidence>
<reference evidence="3 4" key="1">
    <citation type="journal article" date="2009" name="Genome Res.">
        <title>Comparative genomics of the fungal pathogens Candida dubliniensis and Candida albicans.</title>
        <authorList>
            <person name="Jackson A.P."/>
            <person name="Gamble J.A."/>
            <person name="Yeomans T."/>
            <person name="Moran G.P."/>
            <person name="Saunders D."/>
            <person name="Harris D."/>
            <person name="Aslett M."/>
            <person name="Barrell J.F."/>
            <person name="Butler G."/>
            <person name="Citiulo F."/>
            <person name="Coleman D.C."/>
            <person name="de Groot P.W.J."/>
            <person name="Goodwin T.J."/>
            <person name="Quail M.A."/>
            <person name="McQuillan J."/>
            <person name="Munro C.A."/>
            <person name="Pain A."/>
            <person name="Poulter R.T."/>
            <person name="Rajandream M.A."/>
            <person name="Renauld H."/>
            <person name="Spiering M.J."/>
            <person name="Tivey A."/>
            <person name="Gow N.A.R."/>
            <person name="Barrell B."/>
            <person name="Sullivan D.J."/>
            <person name="Berriman M."/>
        </authorList>
    </citation>
    <scope>NUCLEOTIDE SEQUENCE [LARGE SCALE GENOMIC DNA]</scope>
    <source>
        <strain evidence="4">CD36 / ATCC MYA-646 / CBS 7987 / NCPF 3949 / NRRL Y-17841</strain>
    </source>
</reference>
<gene>
    <name evidence="2" type="ordered locus">Cd36_80050</name>
    <name evidence="3" type="ORF">CD36_80050</name>
</gene>
<dbReference type="KEGG" id="cdu:CD36_80050"/>
<proteinExistence type="predicted"/>